<protein>
    <submittedName>
        <fullName evidence="1">tRNA-Val4</fullName>
    </submittedName>
</protein>
<evidence type="ECO:0000313" key="1">
    <source>
        <dbReference type="EMBL" id="MCY8510802.1"/>
    </source>
</evidence>
<gene>
    <name evidence="1" type="ORF">MOD07_14790</name>
</gene>
<proteinExistence type="predicted"/>
<reference evidence="1" key="1">
    <citation type="submission" date="2022-02" db="EMBL/GenBank/DDBJ databases">
        <title>Crop Bioprotection Bacillus Genome Sequencing.</title>
        <authorList>
            <person name="Dunlap C."/>
        </authorList>
    </citation>
    <scope>NUCLEOTIDE SEQUENCE</scope>
    <source>
        <strain evidence="1">CK3O2B-54A</strain>
    </source>
</reference>
<comment type="caution">
    <text evidence="1">The sequence shown here is derived from an EMBL/GenBank/DDBJ whole genome shotgun (WGS) entry which is preliminary data.</text>
</comment>
<dbReference type="AlphaFoldDB" id="A0AAP3G2G4"/>
<dbReference type="EMBL" id="JALAQA010000007">
    <property type="protein sequence ID" value="MCY8510802.1"/>
    <property type="molecule type" value="Genomic_DNA"/>
</dbReference>
<organism evidence="1 2">
    <name type="scientific">Bacillus mojavensis</name>
    <dbReference type="NCBI Taxonomy" id="72360"/>
    <lineage>
        <taxon>Bacteria</taxon>
        <taxon>Bacillati</taxon>
        <taxon>Bacillota</taxon>
        <taxon>Bacilli</taxon>
        <taxon>Bacillales</taxon>
        <taxon>Bacillaceae</taxon>
        <taxon>Bacillus</taxon>
    </lineage>
</organism>
<accession>A0AAP3G2G4</accession>
<name>A0AAP3G2G4_BACMO</name>
<evidence type="ECO:0000313" key="2">
    <source>
        <dbReference type="Proteomes" id="UP001075387"/>
    </source>
</evidence>
<sequence>MIIMDYSFAFKRDPLGYLRVVLPTELEYFSDFIEDIVTVDEADEYLKIIQEVLDSSSEEYEIQLNTTIAYIKKDQTVVEHLYTESENDKSSMKTETFKNLILVWRDTQRYKSDD</sequence>
<dbReference type="Proteomes" id="UP001075387">
    <property type="component" value="Unassembled WGS sequence"/>
</dbReference>